<dbReference type="InterPro" id="IPR029030">
    <property type="entry name" value="Caspase-like_dom_sf"/>
</dbReference>
<dbReference type="Gene3D" id="3.40.50.10390">
    <property type="entry name" value="Gingipain r, domain 1"/>
    <property type="match status" value="1"/>
</dbReference>
<evidence type="ECO:0000259" key="2">
    <source>
        <dbReference type="Pfam" id="PF01364"/>
    </source>
</evidence>
<dbReference type="SUPFAM" id="SSF52129">
    <property type="entry name" value="Caspase-like"/>
    <property type="match status" value="1"/>
</dbReference>
<feature type="domain" description="Gingipain" evidence="2">
    <location>
        <begin position="542"/>
        <end position="919"/>
    </location>
</feature>
<gene>
    <name evidence="3" type="primary">porU</name>
    <name evidence="3" type="ORF">RNZ46_03975</name>
</gene>
<dbReference type="Gene3D" id="2.60.40.4070">
    <property type="match status" value="1"/>
</dbReference>
<keyword evidence="1" id="KW-0732">Signal</keyword>
<reference evidence="4" key="1">
    <citation type="submission" date="2024-06" db="EMBL/GenBank/DDBJ databases">
        <title>Hwangdonia haimaensis gen. nov., sp. nov., a member of the family Flavobacteriaceae isolated from the haima cold seep.</title>
        <authorList>
            <person name="Li J."/>
        </authorList>
    </citation>
    <scope>NUCLEOTIDE SEQUENCE [LARGE SCALE GENOMIC DNA]</scope>
    <source>
        <strain evidence="4">SCSIO 19198</strain>
    </source>
</reference>
<dbReference type="GO" id="GO:0006508">
    <property type="term" value="P:proteolysis"/>
    <property type="evidence" value="ECO:0007669"/>
    <property type="project" value="InterPro"/>
</dbReference>
<evidence type="ECO:0000313" key="3">
    <source>
        <dbReference type="EMBL" id="WOD44416.1"/>
    </source>
</evidence>
<dbReference type="KEGG" id="hws:RNZ46_03975"/>
<dbReference type="GO" id="GO:0008234">
    <property type="term" value="F:cysteine-type peptidase activity"/>
    <property type="evidence" value="ECO:0007669"/>
    <property type="project" value="InterPro"/>
</dbReference>
<dbReference type="InterPro" id="IPR029031">
    <property type="entry name" value="Gingipain_N_sf"/>
</dbReference>
<dbReference type="InterPro" id="IPR026444">
    <property type="entry name" value="Secre_tail"/>
</dbReference>
<dbReference type="EMBL" id="CP136521">
    <property type="protein sequence ID" value="WOD44416.1"/>
    <property type="molecule type" value="Genomic_DNA"/>
</dbReference>
<dbReference type="Gene3D" id="3.40.50.1460">
    <property type="match status" value="1"/>
</dbReference>
<dbReference type="InterPro" id="IPR001769">
    <property type="entry name" value="Gingipain"/>
</dbReference>
<dbReference type="CDD" id="cd02258">
    <property type="entry name" value="Peptidase_C25_N"/>
    <property type="match status" value="1"/>
</dbReference>
<dbReference type="RefSeq" id="WP_316984082.1">
    <property type="nucleotide sequence ID" value="NZ_CP136521.1"/>
</dbReference>
<protein>
    <submittedName>
        <fullName evidence="3">Type IX secretion system sortase PorU</fullName>
    </submittedName>
</protein>
<evidence type="ECO:0000313" key="4">
    <source>
        <dbReference type="Proteomes" id="UP001302486"/>
    </source>
</evidence>
<dbReference type="NCBIfam" id="NF033707">
    <property type="entry name" value="T9SS_sortase"/>
    <property type="match status" value="1"/>
</dbReference>
<accession>A0AA97HQX8</accession>
<dbReference type="Pfam" id="PF01364">
    <property type="entry name" value="Peptidase_C25"/>
    <property type="match status" value="1"/>
</dbReference>
<keyword evidence="4" id="KW-1185">Reference proteome</keyword>
<sequence>MKEYILLLFLFFSAAMFSQQKKFTIKWDGHQTISGGNYNLKIPAFNAEHFSYDFNEGLLFVAQWKTSTAVNEASIQISQVTYAPISKEELKDLNVNTIGSALKFTLKNSKARHKQFAYFQLTPIIKDANGTYKKVQSFQINYNTSANRMAAFNKFNGTSGVITNSVLSSGEWFKFYVDTTGVFKMSKSFLQNLGISVNSVDPRTIKLYGNGGHMIPYSNAIAHPLDVTENAIRFVGEEDGVFNDEDHILFYAQGPKGYNAESNTNINCYADITYYYINVSPGLGKRMQPMSQPTGTVDMMIDTFEDYKFHEVDEHNIAFLGRRWFGDRFDIDNDKTFEFDFPNLITTTPINLKVYVASTSSTQSSMQINVNGNAVSSLSIPGASNPSLANEASYIGNVIVNTSNISVNLNYDNQGNPSALSYLDYISIEATRALSFTDKQFQFKHSAVATASGIGQYNIANASQISEVWEITDLYNVTSFVNTDASANLSFTSNLGTLKTYVAVTPTDYFEPKMDAEKTVANQNIKGTIFQNSDGQFQDVDYIIVAPNNMLNQAERLAQINRNQYNLNVKAVGLNEIYNEFSTGNQDVGAIRNLVKYVYDNASTPENRIKYVCLFGDGSFDYKDRIPNNTNIVPSWYSYNSFNLTNSFVSDDFYGMMDANEGTMATSDKLDVAVGRILADTPQRAKDMVDKIESYYAKEAFGSWRNNFVVVSDDVDKDWEGILQQTTDNVGNNVSQEKPFINVIKIHTDAFKQEASAGGNRYPQVTESLVNAIDNGALVVNYFGHGGEEGLAQERILTKPDVEGFRNICKLNCFVTVTCEFTKFDNPFRETAGEFTYWNKKAGAIGLITTTRQVFVNFGITFNNKLEQYLFSYSTFDAYEDYEYPSMAEALRLTKNDPSISSQSQRRLVFFIGDPAMKLAFAKPNVRLTRINDVPITQATDTLKALSYVKLAGEVTDVSGNVLSDYNGTLSTTIYDKNIQRQTLANDGTRLNGQLIKMDFETLGEIIFRGQASVTNGQFEFDFVVPKDIGIPVGFGKVSFYSKNDALLEDQSGASLNTVRIGGLNNNAPEDNIGPVIALYMNDENFVSGGITNESPTLLAKLEDENGINTASGIGHDIVAIIDGDETNPFILNDYYQTEVDDYKKGVVSFPFRDLEPGLHTLTLKAWDVYNNSSVAEIQFVVYDKDEELVINNVLNYPNPFVNYTEFWFNHNSSDPLNVSIQVFTVSGKLVKTLNGQTNAGTKTTSSLSRDIVWDGRDDFGDKIGKGVYIYKLTVQSDLLNKKVEKIEKLVIL</sequence>
<proteinExistence type="predicted"/>
<dbReference type="NCBIfam" id="TIGR04183">
    <property type="entry name" value="Por_Secre_tail"/>
    <property type="match status" value="1"/>
</dbReference>
<evidence type="ECO:0000256" key="1">
    <source>
        <dbReference type="ARBA" id="ARBA00022729"/>
    </source>
</evidence>
<dbReference type="Proteomes" id="UP001302486">
    <property type="component" value="Chromosome"/>
</dbReference>
<organism evidence="3 4">
    <name type="scientific">Hwangdonia lutea</name>
    <dbReference type="NCBI Taxonomy" id="3075823"/>
    <lineage>
        <taxon>Bacteria</taxon>
        <taxon>Pseudomonadati</taxon>
        <taxon>Bacteroidota</taxon>
        <taxon>Flavobacteriia</taxon>
        <taxon>Flavobacteriales</taxon>
        <taxon>Flavobacteriaceae</taxon>
        <taxon>Hwangdonia</taxon>
    </lineage>
</organism>
<name>A0AA97HQX8_9FLAO</name>